<keyword evidence="1" id="KW-0677">Repeat</keyword>
<dbReference type="SUPFAM" id="SSF48452">
    <property type="entry name" value="TPR-like"/>
    <property type="match status" value="2"/>
</dbReference>
<dbReference type="AlphaFoldDB" id="A0A818WHG9"/>
<keyword evidence="2 3" id="KW-0802">TPR repeat</keyword>
<dbReference type="EMBL" id="CAJNYU010004083">
    <property type="protein sequence ID" value="CAF3724178.1"/>
    <property type="molecule type" value="Genomic_DNA"/>
</dbReference>
<sequence>MLFFIFMAVVWVPIEGFNKRSHMTGIADLVRVAFKRNLNRFIFGQSSYDSEVFRYSQSSQHDNAGLYSGESCRLSAVICSHDEQCCSSRCLCRRWSTIGEQRCVRKYVAYLIGSKSLMAFGNAKVCPIADSDSSIRLIYWLDREVNENGDNRQTQQRIRSIHNNLKTFHDPHECRTSVESLTEQDRLILIVSGSLGRDILQTVHDLPQLSSVYVYCMDKKLNEEWARQYRKVKDVIVCEQNLIDRIKFDKKTLVNIDQGISFNIYTITDDPNPSIIRENESFVRSLILLNSIIRLRFDPKDREELISCLKKQFHGNKRQLRIIEEFKQEYSNETALLWYIHESFLYTTLNKALNEQSIEQMLLFRLYLQDMYEQLKQNQYGSQIRVYHSQMMSFEERHDLEKSKNGYISIKTFLFANTNQNKVLESLINTQTTSDKCKILFVIDANPSVATANPFIDISRFHSFMSETIIMFMLGSIFRLKDVNRDGNIWTVQMELCGENEHNLEQVFEYMNRIHGNENRDSTIDRRAFGDIAHRIGESDVARKMYDRQLDEAPKNDPVRSDLHCSLGRVYREKKDYSRSMKCYNEALKECLRRSSSNFIELGNLYGSIAEIYLLTHNDRKSLDYYEKAVAQYQKAHAEDHEKMADFYNNMGSIHRRDKKYADALEFYKRTLVIDGKHLSSNHPNIAKTHNNIAIIYYYLSRYDLALNHYRLSLAIKVQTLDPQHYSIANVYSNIGSVYEIQSDFRRAAIHYRKAADIYHVILPDGHEDLIKIDDQLKNVLNQLH</sequence>
<evidence type="ECO:0000313" key="6">
    <source>
        <dbReference type="Proteomes" id="UP000663869"/>
    </source>
</evidence>
<feature type="signal peptide" evidence="4">
    <location>
        <begin position="1"/>
        <end position="16"/>
    </location>
</feature>
<reference evidence="5" key="1">
    <citation type="submission" date="2021-02" db="EMBL/GenBank/DDBJ databases">
        <authorList>
            <person name="Nowell W R."/>
        </authorList>
    </citation>
    <scope>NUCLEOTIDE SEQUENCE</scope>
</reference>
<evidence type="ECO:0000256" key="4">
    <source>
        <dbReference type="SAM" id="SignalP"/>
    </source>
</evidence>
<dbReference type="Gene3D" id="1.25.40.10">
    <property type="entry name" value="Tetratricopeptide repeat domain"/>
    <property type="match status" value="2"/>
</dbReference>
<feature type="chain" id="PRO_5032446303" evidence="4">
    <location>
        <begin position="17"/>
        <end position="785"/>
    </location>
</feature>
<dbReference type="InterPro" id="IPR019734">
    <property type="entry name" value="TPR_rpt"/>
</dbReference>
<accession>A0A818WHG9</accession>
<comment type="caution">
    <text evidence="5">The sequence shown here is derived from an EMBL/GenBank/DDBJ whole genome shotgun (WGS) entry which is preliminary data.</text>
</comment>
<proteinExistence type="predicted"/>
<protein>
    <submittedName>
        <fullName evidence="5">Uncharacterized protein</fullName>
    </submittedName>
</protein>
<name>A0A818WHG9_9BILA</name>
<evidence type="ECO:0000256" key="1">
    <source>
        <dbReference type="ARBA" id="ARBA00022737"/>
    </source>
</evidence>
<gene>
    <name evidence="5" type="ORF">FME351_LOCUS29259</name>
</gene>
<keyword evidence="4" id="KW-0732">Signal</keyword>
<dbReference type="SMART" id="SM00028">
    <property type="entry name" value="TPR"/>
    <property type="match status" value="5"/>
</dbReference>
<dbReference type="Pfam" id="PF13181">
    <property type="entry name" value="TPR_8"/>
    <property type="match status" value="1"/>
</dbReference>
<evidence type="ECO:0000256" key="2">
    <source>
        <dbReference type="ARBA" id="ARBA00022803"/>
    </source>
</evidence>
<evidence type="ECO:0000256" key="3">
    <source>
        <dbReference type="PROSITE-ProRule" id="PRU00339"/>
    </source>
</evidence>
<feature type="repeat" description="TPR" evidence="3">
    <location>
        <begin position="645"/>
        <end position="678"/>
    </location>
</feature>
<dbReference type="PANTHER" id="PTHR45641">
    <property type="entry name" value="TETRATRICOPEPTIDE REPEAT PROTEIN (AFU_ORTHOLOGUE AFUA_6G03870)"/>
    <property type="match status" value="1"/>
</dbReference>
<dbReference type="Pfam" id="PF13424">
    <property type="entry name" value="TPR_12"/>
    <property type="match status" value="2"/>
</dbReference>
<dbReference type="Proteomes" id="UP000663869">
    <property type="component" value="Unassembled WGS sequence"/>
</dbReference>
<evidence type="ECO:0000313" key="5">
    <source>
        <dbReference type="EMBL" id="CAF3724178.1"/>
    </source>
</evidence>
<dbReference type="InterPro" id="IPR011990">
    <property type="entry name" value="TPR-like_helical_dom_sf"/>
</dbReference>
<dbReference type="PANTHER" id="PTHR45641:SF1">
    <property type="entry name" value="AAA+ ATPASE DOMAIN-CONTAINING PROTEIN"/>
    <property type="match status" value="1"/>
</dbReference>
<dbReference type="PROSITE" id="PS50005">
    <property type="entry name" value="TPR"/>
    <property type="match status" value="1"/>
</dbReference>
<organism evidence="5 6">
    <name type="scientific">Rotaria socialis</name>
    <dbReference type="NCBI Taxonomy" id="392032"/>
    <lineage>
        <taxon>Eukaryota</taxon>
        <taxon>Metazoa</taxon>
        <taxon>Spiralia</taxon>
        <taxon>Gnathifera</taxon>
        <taxon>Rotifera</taxon>
        <taxon>Eurotatoria</taxon>
        <taxon>Bdelloidea</taxon>
        <taxon>Philodinida</taxon>
        <taxon>Philodinidae</taxon>
        <taxon>Rotaria</taxon>
    </lineage>
</organism>